<protein>
    <recommendedName>
        <fullName evidence="2 11">Mitogen-activated protein kinase</fullName>
        <ecNumber evidence="2 11">2.7.11.24</ecNumber>
    </recommendedName>
</protein>
<dbReference type="SMART" id="SM00220">
    <property type="entry name" value="S_TKc"/>
    <property type="match status" value="1"/>
</dbReference>
<accession>A0A7S2WW08</accession>
<dbReference type="Gene3D" id="3.30.200.20">
    <property type="entry name" value="Phosphorylase Kinase, domain 1"/>
    <property type="match status" value="1"/>
</dbReference>
<feature type="compositionally biased region" description="Basic and acidic residues" evidence="12">
    <location>
        <begin position="380"/>
        <end position="394"/>
    </location>
</feature>
<keyword evidence="11" id="KW-0460">Magnesium</keyword>
<proteinExistence type="inferred from homology"/>
<dbReference type="CDD" id="cd07834">
    <property type="entry name" value="STKc_MAPK"/>
    <property type="match status" value="1"/>
</dbReference>
<dbReference type="PROSITE" id="PS00107">
    <property type="entry name" value="PROTEIN_KINASE_ATP"/>
    <property type="match status" value="1"/>
</dbReference>
<name>A0A7S2WW08_9STRA</name>
<keyword evidence="7 11" id="KW-0418">Kinase</keyword>
<evidence type="ECO:0000256" key="2">
    <source>
        <dbReference type="ARBA" id="ARBA00012411"/>
    </source>
</evidence>
<dbReference type="InterPro" id="IPR008271">
    <property type="entry name" value="Ser/Thr_kinase_AS"/>
</dbReference>
<organism evidence="14">
    <name type="scientific">Rhizochromulina marina</name>
    <dbReference type="NCBI Taxonomy" id="1034831"/>
    <lineage>
        <taxon>Eukaryota</taxon>
        <taxon>Sar</taxon>
        <taxon>Stramenopiles</taxon>
        <taxon>Ochrophyta</taxon>
        <taxon>Dictyochophyceae</taxon>
        <taxon>Rhizochromulinales</taxon>
        <taxon>Rhizochromulina</taxon>
    </lineage>
</organism>
<dbReference type="SUPFAM" id="SSF56112">
    <property type="entry name" value="Protein kinase-like (PK-like)"/>
    <property type="match status" value="1"/>
</dbReference>
<reference evidence="14" key="1">
    <citation type="submission" date="2021-01" db="EMBL/GenBank/DDBJ databases">
        <authorList>
            <person name="Corre E."/>
            <person name="Pelletier E."/>
            <person name="Niang G."/>
            <person name="Scheremetjew M."/>
            <person name="Finn R."/>
            <person name="Kale V."/>
            <person name="Holt S."/>
            <person name="Cochrane G."/>
            <person name="Meng A."/>
            <person name="Brown T."/>
            <person name="Cohen L."/>
        </authorList>
    </citation>
    <scope>NUCLEOTIDE SEQUENCE</scope>
    <source>
        <strain evidence="14">CCMP1243</strain>
    </source>
</reference>
<dbReference type="Gene3D" id="1.10.510.10">
    <property type="entry name" value="Transferase(Phosphotransferase) domain 1"/>
    <property type="match status" value="1"/>
</dbReference>
<comment type="catalytic activity">
    <reaction evidence="11">
        <text>L-threonyl-[protein] + ATP = O-phospho-L-threonyl-[protein] + ADP + H(+)</text>
        <dbReference type="Rhea" id="RHEA:46608"/>
        <dbReference type="Rhea" id="RHEA-COMP:11060"/>
        <dbReference type="Rhea" id="RHEA-COMP:11605"/>
        <dbReference type="ChEBI" id="CHEBI:15378"/>
        <dbReference type="ChEBI" id="CHEBI:30013"/>
        <dbReference type="ChEBI" id="CHEBI:30616"/>
        <dbReference type="ChEBI" id="CHEBI:61977"/>
        <dbReference type="ChEBI" id="CHEBI:456216"/>
        <dbReference type="EC" id="2.7.11.24"/>
    </reaction>
</comment>
<evidence type="ECO:0000256" key="12">
    <source>
        <dbReference type="SAM" id="MobiDB-lite"/>
    </source>
</evidence>
<evidence type="ECO:0000256" key="5">
    <source>
        <dbReference type="ARBA" id="ARBA00022679"/>
    </source>
</evidence>
<evidence type="ECO:0000256" key="3">
    <source>
        <dbReference type="ARBA" id="ARBA00022527"/>
    </source>
</evidence>
<comment type="cofactor">
    <cofactor evidence="1 11">
        <name>Mg(2+)</name>
        <dbReference type="ChEBI" id="CHEBI:18420"/>
    </cofactor>
</comment>
<dbReference type="PROSITE" id="PS00108">
    <property type="entry name" value="PROTEIN_KINASE_ST"/>
    <property type="match status" value="1"/>
</dbReference>
<evidence type="ECO:0000256" key="6">
    <source>
        <dbReference type="ARBA" id="ARBA00022741"/>
    </source>
</evidence>
<dbReference type="InterPro" id="IPR003527">
    <property type="entry name" value="MAP_kinase_CS"/>
</dbReference>
<keyword evidence="4" id="KW-0597">Phosphoprotein</keyword>
<evidence type="ECO:0000256" key="4">
    <source>
        <dbReference type="ARBA" id="ARBA00022553"/>
    </source>
</evidence>
<comment type="similarity">
    <text evidence="11">Belongs to the protein kinase superfamily. Ser/Thr protein kinase family. MAP kinase subfamily.</text>
</comment>
<keyword evidence="6 9" id="KW-0547">Nucleotide-binding</keyword>
<dbReference type="PROSITE" id="PS01351">
    <property type="entry name" value="MAPK"/>
    <property type="match status" value="1"/>
</dbReference>
<dbReference type="FunFam" id="3.30.200.20:FF:000028">
    <property type="entry name" value="Mitogen-activated protein kinase"/>
    <property type="match status" value="1"/>
</dbReference>
<dbReference type="InterPro" id="IPR011009">
    <property type="entry name" value="Kinase-like_dom_sf"/>
</dbReference>
<dbReference type="FunFam" id="1.10.510.10:FF:000040">
    <property type="entry name" value="Mitogen-activated protein kinase"/>
    <property type="match status" value="1"/>
</dbReference>
<evidence type="ECO:0000313" key="14">
    <source>
        <dbReference type="EMBL" id="CAD9708988.1"/>
    </source>
</evidence>
<keyword evidence="3 10" id="KW-0723">Serine/threonine-protein kinase</keyword>
<feature type="domain" description="Protein kinase" evidence="13">
    <location>
        <begin position="30"/>
        <end position="317"/>
    </location>
</feature>
<keyword evidence="8 9" id="KW-0067">ATP-binding</keyword>
<dbReference type="InterPro" id="IPR017441">
    <property type="entry name" value="Protein_kinase_ATP_BS"/>
</dbReference>
<dbReference type="EMBL" id="HBHJ01030190">
    <property type="protein sequence ID" value="CAD9708988.1"/>
    <property type="molecule type" value="Transcribed_RNA"/>
</dbReference>
<feature type="binding site" evidence="9">
    <location>
        <position position="60"/>
    </location>
    <ligand>
        <name>ATP</name>
        <dbReference type="ChEBI" id="CHEBI:30616"/>
    </ligand>
</feature>
<sequence>MAEFNAGEAAHQDVHTIRVSNVAFVVPRKYSLIRPIGQGAYGVVISATDGSTGRKVAIKKIHNVFRDAVDAKRILREITLLRKFNHENIIRILDLLPPTDSVEKWEDLYIVTELMETDLHRIIYSKQALSLDHVQYFVYQILRALKYMHSADVVHRDLKPSNILLNANCDLKICDLGLARGIELNTELTEYVVTRWYRAPEIMLACQDYSREIDVWSVGCILSELLERQPVFPGEDYIDQLRRIVARLGSPTEEELEFVIASKARKFLRGLPPAPRRPFTELYPSASPSAADLLQKLLTFSPRHRVEVETALEHPFLDSLHDEEDEPSADFAFDFPIEGETLSRDKVRELIWNEVARYHPDEVHKHRSAKRGRLSPNSQERPHSRPATKDPRSAEDDEDERGLLAHEHLSTGPAPPRRSEHTPDPESLTATADKMVSPIRSSRST</sequence>
<dbReference type="Pfam" id="PF00069">
    <property type="entry name" value="Pkinase"/>
    <property type="match status" value="1"/>
</dbReference>
<dbReference type="EC" id="2.7.11.24" evidence="2 11"/>
<gene>
    <name evidence="14" type="ORF">RMAR1173_LOCUS19980</name>
</gene>
<evidence type="ECO:0000256" key="8">
    <source>
        <dbReference type="ARBA" id="ARBA00022840"/>
    </source>
</evidence>
<evidence type="ECO:0000256" key="7">
    <source>
        <dbReference type="ARBA" id="ARBA00022777"/>
    </source>
</evidence>
<comment type="activity regulation">
    <text evidence="11">Activated by threonine and tyrosine phosphorylation.</text>
</comment>
<evidence type="ECO:0000256" key="10">
    <source>
        <dbReference type="RuleBase" id="RU000304"/>
    </source>
</evidence>
<dbReference type="GO" id="GO:0004707">
    <property type="term" value="F:MAP kinase activity"/>
    <property type="evidence" value="ECO:0007669"/>
    <property type="project" value="UniProtKB-EC"/>
</dbReference>
<keyword evidence="5 11" id="KW-0808">Transferase</keyword>
<evidence type="ECO:0000256" key="11">
    <source>
        <dbReference type="RuleBase" id="RU361165"/>
    </source>
</evidence>
<evidence type="ECO:0000256" key="1">
    <source>
        <dbReference type="ARBA" id="ARBA00001946"/>
    </source>
</evidence>
<feature type="region of interest" description="Disordered" evidence="12">
    <location>
        <begin position="363"/>
        <end position="445"/>
    </location>
</feature>
<dbReference type="InterPro" id="IPR050117">
    <property type="entry name" value="MAPK"/>
</dbReference>
<dbReference type="PROSITE" id="PS50011">
    <property type="entry name" value="PROTEIN_KINASE_DOM"/>
    <property type="match status" value="1"/>
</dbReference>
<dbReference type="AlphaFoldDB" id="A0A7S2WW08"/>
<evidence type="ECO:0000256" key="9">
    <source>
        <dbReference type="PROSITE-ProRule" id="PRU10141"/>
    </source>
</evidence>
<evidence type="ECO:0000259" key="13">
    <source>
        <dbReference type="PROSITE" id="PS50011"/>
    </source>
</evidence>
<dbReference type="GO" id="GO:0005524">
    <property type="term" value="F:ATP binding"/>
    <property type="evidence" value="ECO:0007669"/>
    <property type="project" value="UniProtKB-UniRule"/>
</dbReference>
<dbReference type="PANTHER" id="PTHR24055">
    <property type="entry name" value="MITOGEN-ACTIVATED PROTEIN KINASE"/>
    <property type="match status" value="1"/>
</dbReference>
<dbReference type="InterPro" id="IPR000719">
    <property type="entry name" value="Prot_kinase_dom"/>
</dbReference>